<organism evidence="1 2">
    <name type="scientific">Nocardia aurantia</name>
    <dbReference type="NCBI Taxonomy" id="2585199"/>
    <lineage>
        <taxon>Bacteria</taxon>
        <taxon>Bacillati</taxon>
        <taxon>Actinomycetota</taxon>
        <taxon>Actinomycetes</taxon>
        <taxon>Mycobacteriales</taxon>
        <taxon>Nocardiaceae</taxon>
        <taxon>Nocardia</taxon>
    </lineage>
</organism>
<evidence type="ECO:0000313" key="1">
    <source>
        <dbReference type="EMBL" id="MQY31551.1"/>
    </source>
</evidence>
<dbReference type="RefSeq" id="WP_153348778.1">
    <property type="nucleotide sequence ID" value="NZ_WEGI01000020.1"/>
</dbReference>
<dbReference type="InterPro" id="IPR036388">
    <property type="entry name" value="WH-like_DNA-bd_sf"/>
</dbReference>
<comment type="caution">
    <text evidence="1">The sequence shown here is derived from an EMBL/GenBank/DDBJ whole genome shotgun (WGS) entry which is preliminary data.</text>
</comment>
<name>A0A7K0E105_9NOCA</name>
<dbReference type="OrthoDB" id="4550567at2"/>
<evidence type="ECO:0008006" key="3">
    <source>
        <dbReference type="Google" id="ProtNLM"/>
    </source>
</evidence>
<dbReference type="SUPFAM" id="SSF46785">
    <property type="entry name" value="Winged helix' DNA-binding domain"/>
    <property type="match status" value="1"/>
</dbReference>
<protein>
    <recommendedName>
        <fullName evidence="3">MarR family transcriptional regulator</fullName>
    </recommendedName>
</protein>
<dbReference type="Gene3D" id="1.10.10.10">
    <property type="entry name" value="Winged helix-like DNA-binding domain superfamily/Winged helix DNA-binding domain"/>
    <property type="match status" value="1"/>
</dbReference>
<proteinExistence type="predicted"/>
<reference evidence="1 2" key="1">
    <citation type="submission" date="2019-10" db="EMBL/GenBank/DDBJ databases">
        <title>Nocardia macrotermitis sp. nov. and Nocardia aurantia sp. nov., isolated from the gut of fungus growing-termite Macrotermes natalensis.</title>
        <authorList>
            <person name="Benndorf R."/>
            <person name="Schwitalla J."/>
            <person name="Martin K."/>
            <person name="De Beer W."/>
            <person name="Kaster A.-K."/>
            <person name="Vollmers J."/>
            <person name="Poulsen M."/>
            <person name="Beemelmanns C."/>
        </authorList>
    </citation>
    <scope>NUCLEOTIDE SEQUENCE [LARGE SCALE GENOMIC DNA]</scope>
    <source>
        <strain evidence="1 2">RB56</strain>
    </source>
</reference>
<accession>A0A7K0E105</accession>
<keyword evidence="2" id="KW-1185">Reference proteome</keyword>
<dbReference type="EMBL" id="WEGI01000020">
    <property type="protein sequence ID" value="MQY31551.1"/>
    <property type="molecule type" value="Genomic_DNA"/>
</dbReference>
<evidence type="ECO:0000313" key="2">
    <source>
        <dbReference type="Proteomes" id="UP000431401"/>
    </source>
</evidence>
<dbReference type="InterPro" id="IPR036390">
    <property type="entry name" value="WH_DNA-bd_sf"/>
</dbReference>
<dbReference type="AlphaFoldDB" id="A0A7K0E105"/>
<gene>
    <name evidence="1" type="ORF">NRB56_71600</name>
</gene>
<sequence length="147" mass="15701">MTAPTLNPSLVGRAEKHHSAILSRALSGTTLDEQQWITLNLAVAADVPLDRADHVTHVATLTRWDPTEVETALSRLLTAELLHELPGGRAEVTATGRDLVARIRTETGEIVSRAYSSVSPADLATAARVLATITANLSEELSRPFSG</sequence>
<dbReference type="Proteomes" id="UP000431401">
    <property type="component" value="Unassembled WGS sequence"/>
</dbReference>